<protein>
    <recommendedName>
        <fullName evidence="4">DUF3169 family protein</fullName>
    </recommendedName>
</protein>
<evidence type="ECO:0008006" key="4">
    <source>
        <dbReference type="Google" id="ProtNLM"/>
    </source>
</evidence>
<keyword evidence="1" id="KW-0812">Transmembrane</keyword>
<evidence type="ECO:0000313" key="3">
    <source>
        <dbReference type="Proteomes" id="UP001141950"/>
    </source>
</evidence>
<sequence>MSQITKPKSNLKELIIVSIIGAIVQGTCGYFWGYSGLIVSFLLFFVALFFRMFSLELHGETTRMIFVSYIMPPIFSIILRFFIVTGLSIKDNPVLSVAGVLILLSMCSFFHLFSYNKCCNESKKKISAYKSGFYNGHRINNKELRIKNEIKVIEGLQEKIKFATNYAMFVLGFITLIFKLAGYQDNNIFLVTITYYLLLVLFIQTFTEQRLSNIKTH</sequence>
<gene>
    <name evidence="2" type="ORF">NQZ67_18845</name>
</gene>
<reference evidence="2" key="1">
    <citation type="submission" date="2022-08" db="EMBL/GenBank/DDBJ databases">
        <title>The genomic sequence of strain Paenibacillus sp. SCIV0701.</title>
        <authorList>
            <person name="Zhao H."/>
        </authorList>
    </citation>
    <scope>NUCLEOTIDE SEQUENCE</scope>
    <source>
        <strain evidence="2">SCIV0701</strain>
    </source>
</reference>
<feature type="transmembrane region" description="Helical" evidence="1">
    <location>
        <begin position="38"/>
        <end position="54"/>
    </location>
</feature>
<keyword evidence="1" id="KW-0472">Membrane</keyword>
<dbReference type="RefSeq" id="WP_257448943.1">
    <property type="nucleotide sequence ID" value="NZ_JANIPJ010000014.1"/>
</dbReference>
<keyword evidence="1" id="KW-1133">Transmembrane helix</keyword>
<proteinExistence type="predicted"/>
<evidence type="ECO:0000256" key="1">
    <source>
        <dbReference type="SAM" id="Phobius"/>
    </source>
</evidence>
<name>A0A9X2MT18_9BACL</name>
<feature type="transmembrane region" description="Helical" evidence="1">
    <location>
        <begin position="163"/>
        <end position="182"/>
    </location>
</feature>
<dbReference type="EMBL" id="JANIPJ010000014">
    <property type="protein sequence ID" value="MCR2805945.1"/>
    <property type="molecule type" value="Genomic_DNA"/>
</dbReference>
<accession>A0A9X2MT18</accession>
<keyword evidence="3" id="KW-1185">Reference proteome</keyword>
<dbReference type="Proteomes" id="UP001141950">
    <property type="component" value="Unassembled WGS sequence"/>
</dbReference>
<organism evidence="2 3">
    <name type="scientific">Paenibacillus soyae</name>
    <dbReference type="NCBI Taxonomy" id="2969249"/>
    <lineage>
        <taxon>Bacteria</taxon>
        <taxon>Bacillati</taxon>
        <taxon>Bacillota</taxon>
        <taxon>Bacilli</taxon>
        <taxon>Bacillales</taxon>
        <taxon>Paenibacillaceae</taxon>
        <taxon>Paenibacillus</taxon>
    </lineage>
</organism>
<feature type="transmembrane region" description="Helical" evidence="1">
    <location>
        <begin position="188"/>
        <end position="207"/>
    </location>
</feature>
<comment type="caution">
    <text evidence="2">The sequence shown here is derived from an EMBL/GenBank/DDBJ whole genome shotgun (WGS) entry which is preliminary data.</text>
</comment>
<dbReference type="AlphaFoldDB" id="A0A9X2MT18"/>
<feature type="transmembrane region" description="Helical" evidence="1">
    <location>
        <begin position="95"/>
        <end position="115"/>
    </location>
</feature>
<evidence type="ECO:0000313" key="2">
    <source>
        <dbReference type="EMBL" id="MCR2805945.1"/>
    </source>
</evidence>
<feature type="transmembrane region" description="Helical" evidence="1">
    <location>
        <begin position="66"/>
        <end position="89"/>
    </location>
</feature>